<keyword evidence="2" id="KW-0813">Transport</keyword>
<evidence type="ECO:0000256" key="2">
    <source>
        <dbReference type="ARBA" id="ARBA00022448"/>
    </source>
</evidence>
<gene>
    <name evidence="12" type="ORF">MA47_09965</name>
</gene>
<evidence type="ECO:0000256" key="7">
    <source>
        <dbReference type="ARBA" id="ARBA00023136"/>
    </source>
</evidence>
<name>A0A0A2DFY7_9CORY</name>
<reference evidence="12 13" key="1">
    <citation type="submission" date="2014-10" db="EMBL/GenBank/DDBJ databases">
        <title>Whole Genome sequence of Corynebacterium auriscanis strain CIP 106629.</title>
        <authorList>
            <person name="Hassan S.S."/>
            <person name="Jamal S.B."/>
            <person name="Tiwari S."/>
            <person name="Oliveira L.D.C."/>
            <person name="Souza F."/>
            <person name="Mariano D.C."/>
            <person name="Almeida S."/>
            <person name="Dorella F."/>
            <person name="Pereira F."/>
            <person name="Carvalho A."/>
            <person name="Leal C.A."/>
            <person name="Soares S.D.C."/>
            <person name="Figueiredo H.C."/>
            <person name="Silva A."/>
            <person name="Azevedo V.A."/>
        </authorList>
    </citation>
    <scope>NUCLEOTIDE SEQUENCE [LARGE SCALE GENOMIC DNA]</scope>
    <source>
        <strain evidence="12 13">CIP 106629</strain>
    </source>
</reference>
<dbReference type="Pfam" id="PF01206">
    <property type="entry name" value="TusA"/>
    <property type="match status" value="1"/>
</dbReference>
<dbReference type="InterPro" id="IPR001455">
    <property type="entry name" value="TusA-like"/>
</dbReference>
<dbReference type="EMBL" id="JRVJ01000022">
    <property type="protein sequence ID" value="KGM18088.1"/>
    <property type="molecule type" value="Genomic_DNA"/>
</dbReference>
<evidence type="ECO:0000256" key="1">
    <source>
        <dbReference type="ARBA" id="ARBA00004429"/>
    </source>
</evidence>
<dbReference type="Gene3D" id="3.30.110.40">
    <property type="entry name" value="TusA-like domain"/>
    <property type="match status" value="1"/>
</dbReference>
<feature type="region of interest" description="Disordered" evidence="9">
    <location>
        <begin position="358"/>
        <end position="383"/>
    </location>
</feature>
<dbReference type="SUPFAM" id="SSF64307">
    <property type="entry name" value="SirA-like"/>
    <property type="match status" value="1"/>
</dbReference>
<feature type="transmembrane region" description="Helical" evidence="10">
    <location>
        <begin position="148"/>
        <end position="169"/>
    </location>
</feature>
<dbReference type="PROSITE" id="PS01148">
    <property type="entry name" value="UPF0033"/>
    <property type="match status" value="1"/>
</dbReference>
<comment type="caution">
    <text evidence="12">The sequence shown here is derived from an EMBL/GenBank/DDBJ whole genome shotgun (WGS) entry which is preliminary data.</text>
</comment>
<feature type="transmembrane region" description="Helical" evidence="10">
    <location>
        <begin position="69"/>
        <end position="92"/>
    </location>
</feature>
<dbReference type="RefSeq" id="WP_035115897.1">
    <property type="nucleotide sequence ID" value="NZ_CP047046.1"/>
</dbReference>
<keyword evidence="6 10" id="KW-1133">Transmembrane helix</keyword>
<feature type="transmembrane region" description="Helical" evidence="10">
    <location>
        <begin position="317"/>
        <end position="335"/>
    </location>
</feature>
<dbReference type="PANTHER" id="PTHR30574">
    <property type="entry name" value="INNER MEMBRANE PROTEIN YEDE"/>
    <property type="match status" value="1"/>
</dbReference>
<dbReference type="InterPro" id="IPR007272">
    <property type="entry name" value="Sulf_transp_TsuA/YedE"/>
</dbReference>
<evidence type="ECO:0000256" key="10">
    <source>
        <dbReference type="SAM" id="Phobius"/>
    </source>
</evidence>
<dbReference type="InterPro" id="IPR036868">
    <property type="entry name" value="TusA-like_sf"/>
</dbReference>
<sequence length="503" mass="52876">MIITGLALGSALGYVMQRGRFCVTGMIRDIFLNKTWRGFTALLIVIAVHAVGLAALTSAGMITPDYKQFAPAAVVLGGLLFGAGIVLAGGCASGTWYRSAEGLVGSWLALLFYGGSAAAMKGGALNWLNEGLSSWKLPITTIHGSLGISVWWLVIPFVIGVALLTRHFLVQEAQAPKMATLKPKKTGLAHLLTEKPWHFYPTAAIIGVLGVIAWPLSAATGRNDGLGITSPSSNLTKFVISGADKVDWGVMLVLGLLIGAFIAAKLSGEFRLRVPSPTQAVRSVIGGIFMGVGASAAGGCTVGNGMVQTSLFSYQGWVALLFIAIGIGVAAKLWLKPTEAVPGQSQNKLQGTQPIVQQIDQHDVSPRSAFTRKNSAEGSENDADQWQAGSAQLGFQTAGTALLERKDAAQRSVASDKKNQVAGLRQVGEHTYALDTLGAVCPFPLVDAKTVMEDLEVGDSLQIGFDCTQATDAIPRWAAADGHEVTNFEQTSDAGWTITVKKG</sequence>
<dbReference type="PANTHER" id="PTHR30574:SF1">
    <property type="entry name" value="SULPHUR TRANSPORT DOMAIN-CONTAINING PROTEIN"/>
    <property type="match status" value="1"/>
</dbReference>
<feature type="transmembrane region" description="Helical" evidence="10">
    <location>
        <begin position="104"/>
        <end position="128"/>
    </location>
</feature>
<dbReference type="CDD" id="cd00291">
    <property type="entry name" value="SirA_YedF_YeeD"/>
    <property type="match status" value="1"/>
</dbReference>
<evidence type="ECO:0000313" key="13">
    <source>
        <dbReference type="Proteomes" id="UP000030145"/>
    </source>
</evidence>
<dbReference type="Pfam" id="PF04143">
    <property type="entry name" value="Sulf_transp"/>
    <property type="match status" value="1"/>
</dbReference>
<keyword evidence="7 10" id="KW-0472">Membrane</keyword>
<keyword evidence="3" id="KW-1003">Cell membrane</keyword>
<evidence type="ECO:0000256" key="9">
    <source>
        <dbReference type="SAM" id="MobiDB-lite"/>
    </source>
</evidence>
<keyword evidence="4" id="KW-0997">Cell inner membrane</keyword>
<evidence type="ECO:0000256" key="5">
    <source>
        <dbReference type="ARBA" id="ARBA00022692"/>
    </source>
</evidence>
<comment type="similarity">
    <text evidence="8">Belongs to the TsuA/YedE (TC 9.B.102) family.</text>
</comment>
<dbReference type="Proteomes" id="UP000030145">
    <property type="component" value="Unassembled WGS sequence"/>
</dbReference>
<dbReference type="GO" id="GO:0005886">
    <property type="term" value="C:plasma membrane"/>
    <property type="evidence" value="ECO:0007669"/>
    <property type="project" value="UniProtKB-SubCell"/>
</dbReference>
<dbReference type="AlphaFoldDB" id="A0A0A2DFY7"/>
<evidence type="ECO:0000256" key="3">
    <source>
        <dbReference type="ARBA" id="ARBA00022475"/>
    </source>
</evidence>
<accession>A0A0A2DFY7</accession>
<protein>
    <submittedName>
        <fullName evidence="12">Membrane protein</fullName>
    </submittedName>
</protein>
<evidence type="ECO:0000256" key="8">
    <source>
        <dbReference type="ARBA" id="ARBA00035655"/>
    </source>
</evidence>
<feature type="transmembrane region" description="Helical" evidence="10">
    <location>
        <begin position="280"/>
        <end position="297"/>
    </location>
</feature>
<feature type="transmembrane region" description="Helical" evidence="10">
    <location>
        <begin position="197"/>
        <end position="216"/>
    </location>
</feature>
<dbReference type="GeneID" id="300551970"/>
<evidence type="ECO:0000259" key="11">
    <source>
        <dbReference type="PROSITE" id="PS01148"/>
    </source>
</evidence>
<evidence type="ECO:0000313" key="12">
    <source>
        <dbReference type="EMBL" id="KGM18088.1"/>
    </source>
</evidence>
<feature type="transmembrane region" description="Helical" evidence="10">
    <location>
        <begin position="248"/>
        <end position="268"/>
    </location>
</feature>
<keyword evidence="5 10" id="KW-0812">Transmembrane</keyword>
<comment type="subcellular location">
    <subcellularLocation>
        <location evidence="1">Cell inner membrane</location>
        <topology evidence="1">Multi-pass membrane protein</topology>
    </subcellularLocation>
</comment>
<feature type="domain" description="UPF0033" evidence="11">
    <location>
        <begin position="434"/>
        <end position="458"/>
    </location>
</feature>
<keyword evidence="13" id="KW-1185">Reference proteome</keyword>
<proteinExistence type="inferred from homology"/>
<organism evidence="12 13">
    <name type="scientific">Corynebacterium auriscanis</name>
    <dbReference type="NCBI Taxonomy" id="99807"/>
    <lineage>
        <taxon>Bacteria</taxon>
        <taxon>Bacillati</taxon>
        <taxon>Actinomycetota</taxon>
        <taxon>Actinomycetes</taxon>
        <taxon>Mycobacteriales</taxon>
        <taxon>Corynebacteriaceae</taxon>
        <taxon>Corynebacterium</taxon>
    </lineage>
</organism>
<evidence type="ECO:0000256" key="4">
    <source>
        <dbReference type="ARBA" id="ARBA00022519"/>
    </source>
</evidence>
<evidence type="ECO:0000256" key="6">
    <source>
        <dbReference type="ARBA" id="ARBA00022989"/>
    </source>
</evidence>
<feature type="transmembrane region" description="Helical" evidence="10">
    <location>
        <begin position="38"/>
        <end position="63"/>
    </location>
</feature>